<keyword evidence="3" id="KW-0645">Protease</keyword>
<dbReference type="PANTHER" id="PTHR13683:SF375">
    <property type="entry name" value="PEPTIDASE A1 DOMAIN-CONTAINING PROTEIN"/>
    <property type="match status" value="1"/>
</dbReference>
<dbReference type="PROSITE" id="PS51767">
    <property type="entry name" value="PEPTIDASE_A1"/>
    <property type="match status" value="1"/>
</dbReference>
<name>A0A834TL48_9FABA</name>
<gene>
    <name evidence="14" type="ORF">G2W53_021451</name>
</gene>
<comment type="caution">
    <text evidence="14">The sequence shown here is derived from an EMBL/GenBank/DDBJ whole genome shotgun (WGS) entry which is preliminary data.</text>
</comment>
<feature type="signal peptide" evidence="12">
    <location>
        <begin position="1"/>
        <end position="26"/>
    </location>
</feature>
<feature type="chain" id="PRO_5032335067" evidence="12">
    <location>
        <begin position="27"/>
        <end position="497"/>
    </location>
</feature>
<keyword evidence="7" id="KW-0378">Hydrolase</keyword>
<evidence type="ECO:0000256" key="1">
    <source>
        <dbReference type="ARBA" id="ARBA00004370"/>
    </source>
</evidence>
<keyword evidence="6" id="KW-0064">Aspartyl protease</keyword>
<proteinExistence type="inferred from homology"/>
<dbReference type="FunFam" id="2.40.70.10:FF:000018">
    <property type="entry name" value="Aspartic proteinase-like protein 2"/>
    <property type="match status" value="1"/>
</dbReference>
<evidence type="ECO:0000256" key="5">
    <source>
        <dbReference type="ARBA" id="ARBA00022729"/>
    </source>
</evidence>
<evidence type="ECO:0000256" key="3">
    <source>
        <dbReference type="ARBA" id="ARBA00022670"/>
    </source>
</evidence>
<keyword evidence="4" id="KW-0812">Transmembrane</keyword>
<feature type="active site" evidence="11">
    <location>
        <position position="103"/>
    </location>
</feature>
<organism evidence="14 15">
    <name type="scientific">Senna tora</name>
    <dbReference type="NCBI Taxonomy" id="362788"/>
    <lineage>
        <taxon>Eukaryota</taxon>
        <taxon>Viridiplantae</taxon>
        <taxon>Streptophyta</taxon>
        <taxon>Embryophyta</taxon>
        <taxon>Tracheophyta</taxon>
        <taxon>Spermatophyta</taxon>
        <taxon>Magnoliopsida</taxon>
        <taxon>eudicotyledons</taxon>
        <taxon>Gunneridae</taxon>
        <taxon>Pentapetalae</taxon>
        <taxon>rosids</taxon>
        <taxon>fabids</taxon>
        <taxon>Fabales</taxon>
        <taxon>Fabaceae</taxon>
        <taxon>Caesalpinioideae</taxon>
        <taxon>Cassia clade</taxon>
        <taxon>Senna</taxon>
    </lineage>
</organism>
<evidence type="ECO:0000256" key="9">
    <source>
        <dbReference type="ARBA" id="ARBA00023136"/>
    </source>
</evidence>
<accession>A0A834TL48</accession>
<comment type="subcellular location">
    <subcellularLocation>
        <location evidence="1">Membrane</location>
    </subcellularLocation>
</comment>
<evidence type="ECO:0000256" key="12">
    <source>
        <dbReference type="SAM" id="SignalP"/>
    </source>
</evidence>
<keyword evidence="5 12" id="KW-0732">Signal</keyword>
<dbReference type="InterPro" id="IPR034161">
    <property type="entry name" value="Pepsin-like_plant"/>
</dbReference>
<dbReference type="OrthoDB" id="2747330at2759"/>
<keyword evidence="8" id="KW-1133">Transmembrane helix</keyword>
<dbReference type="InterPro" id="IPR033121">
    <property type="entry name" value="PEPTIDASE_A1"/>
</dbReference>
<evidence type="ECO:0000313" key="14">
    <source>
        <dbReference type="EMBL" id="KAF7823307.1"/>
    </source>
</evidence>
<dbReference type="InterPro" id="IPR001461">
    <property type="entry name" value="Aspartic_peptidase_A1"/>
</dbReference>
<feature type="domain" description="Peptidase A1" evidence="13">
    <location>
        <begin position="85"/>
        <end position="439"/>
    </location>
</feature>
<dbReference type="InterPro" id="IPR021109">
    <property type="entry name" value="Peptidase_aspartic_dom_sf"/>
</dbReference>
<evidence type="ECO:0000256" key="10">
    <source>
        <dbReference type="ARBA" id="ARBA00023180"/>
    </source>
</evidence>
<dbReference type="GO" id="GO:0006508">
    <property type="term" value="P:proteolysis"/>
    <property type="evidence" value="ECO:0007669"/>
    <property type="project" value="UniProtKB-KW"/>
</dbReference>
<dbReference type="GO" id="GO:0004190">
    <property type="term" value="F:aspartic-type endopeptidase activity"/>
    <property type="evidence" value="ECO:0007669"/>
    <property type="project" value="UniProtKB-KW"/>
</dbReference>
<dbReference type="PANTHER" id="PTHR13683">
    <property type="entry name" value="ASPARTYL PROTEASES"/>
    <property type="match status" value="1"/>
</dbReference>
<dbReference type="CDD" id="cd05476">
    <property type="entry name" value="pepsin_A_like_plant"/>
    <property type="match status" value="1"/>
</dbReference>
<keyword evidence="10" id="KW-0325">Glycoprotein</keyword>
<dbReference type="Pfam" id="PF14543">
    <property type="entry name" value="TAXi_N"/>
    <property type="match status" value="1"/>
</dbReference>
<keyword evidence="15" id="KW-1185">Reference proteome</keyword>
<evidence type="ECO:0000256" key="8">
    <source>
        <dbReference type="ARBA" id="ARBA00022989"/>
    </source>
</evidence>
<evidence type="ECO:0000256" key="6">
    <source>
        <dbReference type="ARBA" id="ARBA00022750"/>
    </source>
</evidence>
<comment type="similarity">
    <text evidence="2">Belongs to the peptidase A1 family.</text>
</comment>
<dbReference type="FunFam" id="2.40.70.10:FF:000020">
    <property type="entry name" value="Aspartic proteinase-like protein 2"/>
    <property type="match status" value="1"/>
</dbReference>
<evidence type="ECO:0000256" key="2">
    <source>
        <dbReference type="ARBA" id="ARBA00007447"/>
    </source>
</evidence>
<evidence type="ECO:0000256" key="11">
    <source>
        <dbReference type="PIRSR" id="PIRSR601461-1"/>
    </source>
</evidence>
<sequence length="497" mass="52804">MAATTFSSTILFAVALLSVAAAAAEAWGFPASLTLERAFKTNHGVELSRLRARDSLRHRRLLQSSHGVVDFPVAGTFDPFEVGLYYTKVQLGSPPREFHVQIDTGSDVLWVSCGSCNGCPQTSGLQIQLNYFDPGSSSTSSLISCSDQRCKSGMQSSDAGCSSQSNQCGYTFQYGDGSGTSGYYVSDLLHFDAIFEGSVSSNSSASVVFGCSNQQTGDLTKSDRAVDGIFGFGQQGMSVISQLSSQGIAPRVFSHCLDSGGGGILVLGEIVEPNIVYTPLVPSQPHYNLNLQSISVNGQILPIDSSVFATSSSRGTIIDSGTTLAYLAEEAYDPFVSAVTSSVPQTIRTVLSRGNQCYLIVTSRISDYFPLVSLNFAGGASMVLRPEDYLIQQNSIGGASVWCIGFQKIQGQGITILGDLVLKDKIFVYDLAGQRIGWADYDCSLSVNVSASTGTGRSEFVNAGELSGSTGLREGIKAGILAYFIMHITLFSCFVLL</sequence>
<dbReference type="Pfam" id="PF14541">
    <property type="entry name" value="TAXi_C"/>
    <property type="match status" value="1"/>
</dbReference>
<evidence type="ECO:0000313" key="15">
    <source>
        <dbReference type="Proteomes" id="UP000634136"/>
    </source>
</evidence>
<dbReference type="EMBL" id="JAAIUW010000007">
    <property type="protein sequence ID" value="KAF7823307.1"/>
    <property type="molecule type" value="Genomic_DNA"/>
</dbReference>
<dbReference type="SUPFAM" id="SSF50630">
    <property type="entry name" value="Acid proteases"/>
    <property type="match status" value="1"/>
</dbReference>
<keyword evidence="9" id="KW-0472">Membrane</keyword>
<dbReference type="InterPro" id="IPR032861">
    <property type="entry name" value="TAXi_N"/>
</dbReference>
<reference evidence="14" key="1">
    <citation type="submission" date="2020-09" db="EMBL/GenBank/DDBJ databases">
        <title>Genome-Enabled Discovery of Anthraquinone Biosynthesis in Senna tora.</title>
        <authorList>
            <person name="Kang S.-H."/>
            <person name="Pandey R.P."/>
            <person name="Lee C.-M."/>
            <person name="Sim J.-S."/>
            <person name="Jeong J.-T."/>
            <person name="Choi B.-S."/>
            <person name="Jung M."/>
            <person name="Ginzburg D."/>
            <person name="Zhao K."/>
            <person name="Won S.Y."/>
            <person name="Oh T.-J."/>
            <person name="Yu Y."/>
            <person name="Kim N.-H."/>
            <person name="Lee O.R."/>
            <person name="Lee T.-H."/>
            <person name="Bashyal P."/>
            <person name="Kim T.-S."/>
            <person name="Lee W.-H."/>
            <person name="Kawkins C."/>
            <person name="Kim C.-K."/>
            <person name="Kim J.S."/>
            <person name="Ahn B.O."/>
            <person name="Rhee S.Y."/>
            <person name="Sohng J.K."/>
        </authorList>
    </citation>
    <scope>NUCLEOTIDE SEQUENCE</scope>
    <source>
        <tissue evidence="14">Leaf</tissue>
    </source>
</reference>
<dbReference type="GO" id="GO:0016020">
    <property type="term" value="C:membrane"/>
    <property type="evidence" value="ECO:0007669"/>
    <property type="project" value="UniProtKB-SubCell"/>
</dbReference>
<dbReference type="InterPro" id="IPR032799">
    <property type="entry name" value="TAXi_C"/>
</dbReference>
<evidence type="ECO:0000259" key="13">
    <source>
        <dbReference type="PROSITE" id="PS51767"/>
    </source>
</evidence>
<feature type="active site" evidence="11">
    <location>
        <position position="319"/>
    </location>
</feature>
<dbReference type="Proteomes" id="UP000634136">
    <property type="component" value="Unassembled WGS sequence"/>
</dbReference>
<evidence type="ECO:0000256" key="4">
    <source>
        <dbReference type="ARBA" id="ARBA00022692"/>
    </source>
</evidence>
<dbReference type="Gene3D" id="2.40.70.10">
    <property type="entry name" value="Acid Proteases"/>
    <property type="match status" value="2"/>
</dbReference>
<dbReference type="PRINTS" id="PR00792">
    <property type="entry name" value="PEPSIN"/>
</dbReference>
<evidence type="ECO:0000256" key="7">
    <source>
        <dbReference type="ARBA" id="ARBA00022801"/>
    </source>
</evidence>
<dbReference type="AlphaFoldDB" id="A0A834TL48"/>
<protein>
    <submittedName>
        <fullName evidence="14">Aspartic proteinase-like protein 2</fullName>
    </submittedName>
</protein>